<organism evidence="5 6">
    <name type="scientific">Culex nigripalpus nucleopolyhedrovirus (isolate Florida/1997)</name>
    <name type="common">CuniNPV</name>
    <dbReference type="NCBI Taxonomy" id="645993"/>
    <lineage>
        <taxon>Viruses</taxon>
        <taxon>Viruses incertae sedis</taxon>
        <taxon>Naldaviricetes</taxon>
        <taxon>Lefavirales</taxon>
        <taxon>Baculoviridae</taxon>
        <taxon>Deltabaculovirus</taxon>
    </lineage>
</organism>
<dbReference type="GO" id="GO:0006351">
    <property type="term" value="P:DNA-templated transcription"/>
    <property type="evidence" value="ECO:0007669"/>
    <property type="project" value="InterPro"/>
</dbReference>
<proteinExistence type="predicted"/>
<reference evidence="5 6" key="1">
    <citation type="journal article" date="2001" name="J. Virol.">
        <title>Genome sequence of a baculovirus pathogenic for Culex nigripalpus.</title>
        <authorList>
            <person name="Afonso C.L."/>
            <person name="Tulman E.R."/>
            <person name="Lu Z."/>
            <person name="Balinsky C.A."/>
            <person name="Moser B.A."/>
            <person name="Becnel J.J."/>
            <person name="Rock D.L."/>
            <person name="Kutish G.F."/>
        </authorList>
    </citation>
    <scope>NUCLEOTIDE SEQUENCE [LARGE SCALE GENOMIC DNA]</scope>
    <source>
        <strain evidence="6">Isolate Florida/1997</strain>
    </source>
</reference>
<dbReference type="InterPro" id="IPR001222">
    <property type="entry name" value="Znf_TFIIS"/>
</dbReference>
<evidence type="ECO:0000259" key="4">
    <source>
        <dbReference type="SMART" id="SM00440"/>
    </source>
</evidence>
<evidence type="ECO:0000256" key="3">
    <source>
        <dbReference type="ARBA" id="ARBA00022833"/>
    </source>
</evidence>
<evidence type="ECO:0000256" key="1">
    <source>
        <dbReference type="ARBA" id="ARBA00022723"/>
    </source>
</evidence>
<dbReference type="GO" id="GO:0003676">
    <property type="term" value="F:nucleic acid binding"/>
    <property type="evidence" value="ECO:0007669"/>
    <property type="project" value="InterPro"/>
</dbReference>
<accession>Q919I9</accession>
<dbReference type="EMBL" id="AF403738">
    <property type="protein sequence ID" value="AAK94166.1"/>
    <property type="molecule type" value="Genomic_DNA"/>
</dbReference>
<sequence>MAVECGSEAVNAVPADHDDFQRWMACETLMDKHRILLQLMDTKPDGIERLCAVLRRYARTSPDKKDPMTIPTSAEDHTLHPLYGFNPSQKGKRCINLNPDKVRAMIANCETAIMFYRSVYDLGVNSCACLYAQQDHELRQAKEEARLKRSFNEHIKDRNNSSPGSSSGLVDFFKLNKRCVQRGPKFMTTQVPIVRTRASNITIEPLKREERARFIEAGRPRLGYSDEIVTCKHENTEQISVQQRSGDEAATIYVRCIDCKYISKQT</sequence>
<keyword evidence="2" id="KW-0863">Zinc-finger</keyword>
<keyword evidence="6" id="KW-1185">Reference proteome</keyword>
<keyword evidence="1" id="KW-0479">Metal-binding</keyword>
<dbReference type="Proteomes" id="UP000006635">
    <property type="component" value="Segment"/>
</dbReference>
<keyword evidence="3" id="KW-0862">Zinc</keyword>
<protein>
    <submittedName>
        <fullName evidence="5">CUN088 putative lef-5 late expression factor, similar to AcMNPV ORF99</fullName>
    </submittedName>
</protein>
<gene>
    <name evidence="5" type="primary">CUN088</name>
</gene>
<evidence type="ECO:0000313" key="5">
    <source>
        <dbReference type="EMBL" id="AAK94166.1"/>
    </source>
</evidence>
<organismHost>
    <name type="scientific">Culex nigripalpus</name>
    <dbReference type="NCBI Taxonomy" id="42429"/>
</organismHost>
<dbReference type="GO" id="GO:0008270">
    <property type="term" value="F:zinc ion binding"/>
    <property type="evidence" value="ECO:0007669"/>
    <property type="project" value="UniProtKB-KW"/>
</dbReference>
<dbReference type="GeneID" id="921903"/>
<dbReference type="SMART" id="SM00440">
    <property type="entry name" value="ZnF_C2C2"/>
    <property type="match status" value="1"/>
</dbReference>
<dbReference type="KEGG" id="vg:921903"/>
<feature type="domain" description="TFIIS-type" evidence="4">
    <location>
        <begin position="230"/>
        <end position="265"/>
    </location>
</feature>
<evidence type="ECO:0000313" key="6">
    <source>
        <dbReference type="Proteomes" id="UP000006635"/>
    </source>
</evidence>
<evidence type="ECO:0000256" key="2">
    <source>
        <dbReference type="ARBA" id="ARBA00022771"/>
    </source>
</evidence>
<name>Q919I9_NPVCO</name>
<dbReference type="SUPFAM" id="SSF57783">
    <property type="entry name" value="Zinc beta-ribbon"/>
    <property type="match status" value="1"/>
</dbReference>
<dbReference type="RefSeq" id="NP_203391.1">
    <property type="nucleotide sequence ID" value="NC_003084.1"/>
</dbReference>
<dbReference type="Pfam" id="PF01096">
    <property type="entry name" value="Zn_ribbon_TFIIS"/>
    <property type="match status" value="1"/>
</dbReference>
<dbReference type="Gene3D" id="2.20.25.10">
    <property type="match status" value="1"/>
</dbReference>